<accession>A0ABR1L1M1</accession>
<evidence type="ECO:0000313" key="1">
    <source>
        <dbReference type="EMBL" id="KAK7523526.1"/>
    </source>
</evidence>
<reference evidence="1 2" key="1">
    <citation type="submission" date="2024-04" db="EMBL/GenBank/DDBJ databases">
        <title>Phyllosticta paracitricarpa is synonymous to the EU quarantine fungus P. citricarpa based on phylogenomic analyses.</title>
        <authorList>
            <consortium name="Lawrence Berkeley National Laboratory"/>
            <person name="Van Ingen-Buijs V.A."/>
            <person name="Van Westerhoven A.C."/>
            <person name="Haridas S."/>
            <person name="Skiadas P."/>
            <person name="Martin F."/>
            <person name="Groenewald J.Z."/>
            <person name="Crous P.W."/>
            <person name="Seidl M.F."/>
        </authorList>
    </citation>
    <scope>NUCLEOTIDE SEQUENCE [LARGE SCALE GENOMIC DNA]</scope>
    <source>
        <strain evidence="1 2">CBS 123371</strain>
    </source>
</reference>
<sequence>MFVSVPVAHASTFSSRHSHVSQDEDIARLSSTLLILQSVCPGAPSGNLLLQPTDRPRGPNRVDPLPLQQRGARRGSWPQFLAHTLTLTASLPRTKLFPLCASVVGSPACSPCVLCAVIYVFDDISRPVFPLWEPRARDGFHEVKKMDEDVEAFIVWSKGGMTHGSLVRAYSTRHSGISLLDRQQHGTIHHNAHIPTPRFSISSTQRADRLHLISPHLHRISPSHIRMTGGKSKIRQPITRSRQVEVRTDARTRGRATGKLKNLNNAEERRVGGCCCCRWARSLSVRLSTNKKKSE</sequence>
<proteinExistence type="predicted"/>
<organism evidence="1 2">
    <name type="scientific">Phyllosticta citriasiana</name>
    <dbReference type="NCBI Taxonomy" id="595635"/>
    <lineage>
        <taxon>Eukaryota</taxon>
        <taxon>Fungi</taxon>
        <taxon>Dikarya</taxon>
        <taxon>Ascomycota</taxon>
        <taxon>Pezizomycotina</taxon>
        <taxon>Dothideomycetes</taxon>
        <taxon>Dothideomycetes incertae sedis</taxon>
        <taxon>Botryosphaeriales</taxon>
        <taxon>Phyllostictaceae</taxon>
        <taxon>Phyllosticta</taxon>
    </lineage>
</organism>
<keyword evidence="2" id="KW-1185">Reference proteome</keyword>
<comment type="caution">
    <text evidence="1">The sequence shown here is derived from an EMBL/GenBank/DDBJ whole genome shotgun (WGS) entry which is preliminary data.</text>
</comment>
<evidence type="ECO:0000313" key="2">
    <source>
        <dbReference type="Proteomes" id="UP001363622"/>
    </source>
</evidence>
<protein>
    <submittedName>
        <fullName evidence="1">Uncharacterized protein</fullName>
    </submittedName>
</protein>
<dbReference type="EMBL" id="JBBPHU010000001">
    <property type="protein sequence ID" value="KAK7523526.1"/>
    <property type="molecule type" value="Genomic_DNA"/>
</dbReference>
<dbReference type="Proteomes" id="UP001363622">
    <property type="component" value="Unassembled WGS sequence"/>
</dbReference>
<gene>
    <name evidence="1" type="ORF">IWZ03DRAFT_5733</name>
</gene>
<name>A0ABR1L1M1_9PEZI</name>